<keyword evidence="2" id="KW-1185">Reference proteome</keyword>
<proteinExistence type="predicted"/>
<evidence type="ECO:0000313" key="2">
    <source>
        <dbReference type="Proteomes" id="UP001243330"/>
    </source>
</evidence>
<protein>
    <submittedName>
        <fullName evidence="1">Uncharacterized protein</fullName>
    </submittedName>
</protein>
<accession>A0AAD9A9H9</accession>
<dbReference type="AlphaFoldDB" id="A0AAD9A9H9"/>
<organism evidence="1 2">
    <name type="scientific">Colletotrichum chrysophilum</name>
    <dbReference type="NCBI Taxonomy" id="1836956"/>
    <lineage>
        <taxon>Eukaryota</taxon>
        <taxon>Fungi</taxon>
        <taxon>Dikarya</taxon>
        <taxon>Ascomycota</taxon>
        <taxon>Pezizomycotina</taxon>
        <taxon>Sordariomycetes</taxon>
        <taxon>Hypocreomycetidae</taxon>
        <taxon>Glomerellales</taxon>
        <taxon>Glomerellaceae</taxon>
        <taxon>Colletotrichum</taxon>
        <taxon>Colletotrichum gloeosporioides species complex</taxon>
    </lineage>
</organism>
<evidence type="ECO:0000313" key="1">
    <source>
        <dbReference type="EMBL" id="KAK1843684.1"/>
    </source>
</evidence>
<reference evidence="1" key="1">
    <citation type="submission" date="2023-01" db="EMBL/GenBank/DDBJ databases">
        <title>Colletotrichum chrysophilum M932 genome sequence.</title>
        <authorList>
            <person name="Baroncelli R."/>
        </authorList>
    </citation>
    <scope>NUCLEOTIDE SEQUENCE</scope>
    <source>
        <strain evidence="1">M932</strain>
    </source>
</reference>
<name>A0AAD9A9H9_9PEZI</name>
<comment type="caution">
    <text evidence="1">The sequence shown here is derived from an EMBL/GenBank/DDBJ whole genome shotgun (WGS) entry which is preliminary data.</text>
</comment>
<sequence>MFNSRVERQPRVVVDGLACVLGDFLNLVANLGLCLPAGLQLRLELSEFVGNTVQLRLGDLRVDVRQNVDIVQNVQQVRLRRCQLRPGTLLQNESAKRLFQILKVADLVKILALTLGVVAGVITASAPASTPGGTSCRHSVTGHKVNQFRRLLVRPRAESVDLVQNHLLAPILVSDIVVAIHHNEEIRLLCGGGPDELLGSHREVVCCRNHEHDDVNLLLPGKNSGCLGCVRVQSRSIDQRNIHHAVVEQRLVNSPRILDVDLALSVLVVLDDNVLQL</sequence>
<dbReference type="EMBL" id="JAQOWY010000345">
    <property type="protein sequence ID" value="KAK1843684.1"/>
    <property type="molecule type" value="Genomic_DNA"/>
</dbReference>
<gene>
    <name evidence="1" type="ORF">CCHR01_13683</name>
</gene>
<dbReference type="Proteomes" id="UP001243330">
    <property type="component" value="Unassembled WGS sequence"/>
</dbReference>